<dbReference type="Proteomes" id="UP000245383">
    <property type="component" value="Unassembled WGS sequence"/>
</dbReference>
<protein>
    <submittedName>
        <fullName evidence="2">Uncharacterized protein</fullName>
    </submittedName>
</protein>
<comment type="caution">
    <text evidence="2">The sequence shown here is derived from an EMBL/GenBank/DDBJ whole genome shotgun (WGS) entry which is preliminary data.</text>
</comment>
<feature type="chain" id="PRO_5015558380" evidence="1">
    <location>
        <begin position="19"/>
        <end position="413"/>
    </location>
</feature>
<organism evidence="2 3">
    <name type="scientific">Smittium simulii</name>
    <dbReference type="NCBI Taxonomy" id="133385"/>
    <lineage>
        <taxon>Eukaryota</taxon>
        <taxon>Fungi</taxon>
        <taxon>Fungi incertae sedis</taxon>
        <taxon>Zoopagomycota</taxon>
        <taxon>Kickxellomycotina</taxon>
        <taxon>Harpellomycetes</taxon>
        <taxon>Harpellales</taxon>
        <taxon>Legeriomycetaceae</taxon>
        <taxon>Smittium</taxon>
    </lineage>
</organism>
<dbReference type="OrthoDB" id="76388at2759"/>
<proteinExistence type="predicted"/>
<dbReference type="AlphaFoldDB" id="A0A2T9YMU8"/>
<evidence type="ECO:0000313" key="2">
    <source>
        <dbReference type="EMBL" id="PVU93647.1"/>
    </source>
</evidence>
<evidence type="ECO:0000313" key="3">
    <source>
        <dbReference type="Proteomes" id="UP000245383"/>
    </source>
</evidence>
<gene>
    <name evidence="2" type="ORF">BB561_003147</name>
</gene>
<keyword evidence="1" id="KW-0732">Signal</keyword>
<keyword evidence="3" id="KW-1185">Reference proteome</keyword>
<evidence type="ECO:0000256" key="1">
    <source>
        <dbReference type="SAM" id="SignalP"/>
    </source>
</evidence>
<dbReference type="EMBL" id="MBFR01000122">
    <property type="protein sequence ID" value="PVU93647.1"/>
    <property type="molecule type" value="Genomic_DNA"/>
</dbReference>
<feature type="signal peptide" evidence="1">
    <location>
        <begin position="1"/>
        <end position="18"/>
    </location>
</feature>
<reference evidence="2 3" key="1">
    <citation type="journal article" date="2018" name="MBio">
        <title>Comparative Genomics Reveals the Core Gene Toolbox for the Fungus-Insect Symbiosis.</title>
        <authorList>
            <person name="Wang Y."/>
            <person name="Stata M."/>
            <person name="Wang W."/>
            <person name="Stajich J.E."/>
            <person name="White M.M."/>
            <person name="Moncalvo J.M."/>
        </authorList>
    </citation>
    <scope>NUCLEOTIDE SEQUENCE [LARGE SCALE GENOMIC DNA]</scope>
    <source>
        <strain evidence="2 3">SWE-8-4</strain>
    </source>
</reference>
<accession>A0A2T9YMU8</accession>
<name>A0A2T9YMU8_9FUNG</name>
<sequence length="413" mass="44940">MFKFSIILLASVVSGAFGRECANQGVEKCQDISGTSPNIIVCDLGREIIKKCPQGELCYGSGRSGILCINPKKSIPLAKRSDNSDPFGEYSISINDFLKGMNGDAVTFRKFIKTSRSAIFTNKNAIQDMSVSLNRGLGQSKKYIGENSKDLSEALSTTKKTYDSIYKARLFTNSINANLGDFSYLVYDVGTTVSKNSGAREGLAGALTTGYTAVSDYNPKERFIYDQTYEALLGFSKALNQFYPKTLGKVMYGDLSPEKLAYYLDAASKGNSNGTANVMSSVFNTIAPGHDYMPAFTHSAGKLGKKIAYSLNPTIVKNVMTKYKPTKPHENAYVNIIIGATNAIVKTKGKYEAEILSSYKIYFKNVEPDCGCKNETVFAQLYYYLALLCLSVLVTPTGACCVPGSGKEIGLQI</sequence>